<evidence type="ECO:0000256" key="1">
    <source>
        <dbReference type="SAM" id="Coils"/>
    </source>
</evidence>
<dbReference type="InterPro" id="IPR046228">
    <property type="entry name" value="DUF6261"/>
</dbReference>
<keyword evidence="1" id="KW-0175">Coiled coil</keyword>
<dbReference type="Pfam" id="PF19775">
    <property type="entry name" value="DUF6261"/>
    <property type="match status" value="1"/>
</dbReference>
<evidence type="ECO:0000313" key="2">
    <source>
        <dbReference type="EMBL" id="PXX96937.1"/>
    </source>
</evidence>
<gene>
    <name evidence="2" type="ORF">DF185_20065</name>
</gene>
<keyword evidence="3" id="KW-1185">Reference proteome</keyword>
<accession>A0A2V3ZTB8</accession>
<name>A0A2V3ZTB8_9BACT</name>
<dbReference type="Proteomes" id="UP000248079">
    <property type="component" value="Unassembled WGS sequence"/>
</dbReference>
<protein>
    <submittedName>
        <fullName evidence="2">Uncharacterized protein</fullName>
    </submittedName>
</protein>
<dbReference type="AlphaFoldDB" id="A0A2V3ZTB8"/>
<reference evidence="2 3" key="1">
    <citation type="submission" date="2018-05" db="EMBL/GenBank/DDBJ databases">
        <title>Marinifilum breve JC075T sp. nov., a marine bacterium isolated from Yongle Blue Hole in the South China Sea.</title>
        <authorList>
            <person name="Fu T."/>
        </authorList>
    </citation>
    <scope>NUCLEOTIDE SEQUENCE [LARGE SCALE GENOMIC DNA]</scope>
    <source>
        <strain evidence="2 3">JC075</strain>
    </source>
</reference>
<feature type="coiled-coil region" evidence="1">
    <location>
        <begin position="161"/>
        <end position="188"/>
    </location>
</feature>
<sequence>MIIPIKFHKMHLTEYLVLATKASAVLAQFDEVDLQLIKPKENVKQSLTILENSMKTVKSSFRTQELSDLDLNRDDSWKCLYYFLISQSYSSDPEIRKYAIKMIDHIRTPEMRIYKMGYQEQTACMINFFNKVDSSVELTEAIEKTGSKTLYEKLKSDERIFEQKSLEKDKEESEKQNAEGAKAAKEVRKAIEALDRFLSVMKDLSGKEEYDNIAAQINETAMDINTQVTARLTRLKNAKEEEETTLHE</sequence>
<comment type="caution">
    <text evidence="2">The sequence shown here is derived from an EMBL/GenBank/DDBJ whole genome shotgun (WGS) entry which is preliminary data.</text>
</comment>
<proteinExistence type="predicted"/>
<evidence type="ECO:0000313" key="3">
    <source>
        <dbReference type="Proteomes" id="UP000248079"/>
    </source>
</evidence>
<organism evidence="2 3">
    <name type="scientific">Marinifilum breve</name>
    <dbReference type="NCBI Taxonomy" id="2184082"/>
    <lineage>
        <taxon>Bacteria</taxon>
        <taxon>Pseudomonadati</taxon>
        <taxon>Bacteroidota</taxon>
        <taxon>Bacteroidia</taxon>
        <taxon>Marinilabiliales</taxon>
        <taxon>Marinifilaceae</taxon>
    </lineage>
</organism>
<dbReference type="EMBL" id="QFLI01000011">
    <property type="protein sequence ID" value="PXX96937.1"/>
    <property type="molecule type" value="Genomic_DNA"/>
</dbReference>